<accession>A0A8S3I685</accession>
<feature type="non-terminal residue" evidence="2">
    <location>
        <position position="1"/>
    </location>
</feature>
<name>A0A8S3I685_9BILA</name>
<dbReference type="EMBL" id="CAJOBI010326845">
    <property type="protein sequence ID" value="CAF5193030.1"/>
    <property type="molecule type" value="Genomic_DNA"/>
</dbReference>
<dbReference type="PANTHER" id="PTHR37162">
    <property type="entry name" value="HAT FAMILY DIMERISATION DOMAINCONTAINING PROTEIN-RELATED"/>
    <property type="match status" value="1"/>
</dbReference>
<sequence>MAYNNDYEIEISDDSEATTTTTTDVESSSFRDKPATNIKEKKISSSKSKRRCIFNQQWLKDPKYAPFLRECRANKYFAHCSICKSNFSLSNGGVYLINRHIEFANHKRFAEIQAKENSRSICDFIPPSSTLTKLTAAELSLVYHGIFNESEIGQNISCGKTKARELSVNVLAPFFTSKIIQQIAQSSFYSLSFDGSNKGTIKMFPFIINYFTIQCGIVRSALEIVEQP</sequence>
<dbReference type="AlphaFoldDB" id="A0A8S3I685"/>
<comment type="caution">
    <text evidence="2">The sequence shown here is derived from an EMBL/GenBank/DDBJ whole genome shotgun (WGS) entry which is preliminary data.</text>
</comment>
<reference evidence="2" key="1">
    <citation type="submission" date="2021-02" db="EMBL/GenBank/DDBJ databases">
        <authorList>
            <person name="Nowell W R."/>
        </authorList>
    </citation>
    <scope>NUCLEOTIDE SEQUENCE</scope>
</reference>
<proteinExistence type="predicted"/>
<evidence type="ECO:0000313" key="3">
    <source>
        <dbReference type="Proteomes" id="UP000676336"/>
    </source>
</evidence>
<feature type="region of interest" description="Disordered" evidence="1">
    <location>
        <begin position="1"/>
        <end position="31"/>
    </location>
</feature>
<feature type="compositionally biased region" description="Acidic residues" evidence="1">
    <location>
        <begin position="7"/>
        <end position="16"/>
    </location>
</feature>
<dbReference type="PANTHER" id="PTHR37162:SF1">
    <property type="entry name" value="BED-TYPE DOMAIN-CONTAINING PROTEIN"/>
    <property type="match status" value="1"/>
</dbReference>
<organism evidence="2 3">
    <name type="scientific">Rotaria magnacalcarata</name>
    <dbReference type="NCBI Taxonomy" id="392030"/>
    <lineage>
        <taxon>Eukaryota</taxon>
        <taxon>Metazoa</taxon>
        <taxon>Spiralia</taxon>
        <taxon>Gnathifera</taxon>
        <taxon>Rotifera</taxon>
        <taxon>Eurotatoria</taxon>
        <taxon>Bdelloidea</taxon>
        <taxon>Philodinida</taxon>
        <taxon>Philodinidae</taxon>
        <taxon>Rotaria</taxon>
    </lineage>
</organism>
<feature type="compositionally biased region" description="Low complexity" evidence="1">
    <location>
        <begin position="17"/>
        <end position="28"/>
    </location>
</feature>
<dbReference type="Proteomes" id="UP000676336">
    <property type="component" value="Unassembled WGS sequence"/>
</dbReference>
<evidence type="ECO:0000256" key="1">
    <source>
        <dbReference type="SAM" id="MobiDB-lite"/>
    </source>
</evidence>
<evidence type="ECO:0000313" key="2">
    <source>
        <dbReference type="EMBL" id="CAF5193030.1"/>
    </source>
</evidence>
<protein>
    <submittedName>
        <fullName evidence="2">Uncharacterized protein</fullName>
    </submittedName>
</protein>
<gene>
    <name evidence="2" type="ORF">SMN809_LOCUS72954</name>
</gene>